<feature type="compositionally biased region" description="Basic and acidic residues" evidence="8">
    <location>
        <begin position="162"/>
        <end position="171"/>
    </location>
</feature>
<dbReference type="Gene3D" id="1.10.1780.10">
    <property type="entry name" value="Clp, N-terminal domain"/>
    <property type="match status" value="1"/>
</dbReference>
<keyword evidence="7" id="KW-0175">Coiled coil</keyword>
<dbReference type="GO" id="GO:0005524">
    <property type="term" value="F:ATP binding"/>
    <property type="evidence" value="ECO:0007669"/>
    <property type="project" value="UniProtKB-KW"/>
</dbReference>
<evidence type="ECO:0000256" key="7">
    <source>
        <dbReference type="SAM" id="Coils"/>
    </source>
</evidence>
<evidence type="ECO:0000259" key="10">
    <source>
        <dbReference type="PROSITE" id="PS51903"/>
    </source>
</evidence>
<dbReference type="GO" id="GO:0016887">
    <property type="term" value="F:ATP hydrolysis activity"/>
    <property type="evidence" value="ECO:0007669"/>
    <property type="project" value="InterPro"/>
</dbReference>
<dbReference type="Pfam" id="PF02861">
    <property type="entry name" value="Clp_N"/>
    <property type="match status" value="1"/>
</dbReference>
<dbReference type="PROSITE" id="PS00871">
    <property type="entry name" value="CLPAB_2"/>
    <property type="match status" value="1"/>
</dbReference>
<dbReference type="InterPro" id="IPR004176">
    <property type="entry name" value="Clp_R_N"/>
</dbReference>
<evidence type="ECO:0000256" key="8">
    <source>
        <dbReference type="SAM" id="MobiDB-lite"/>
    </source>
</evidence>
<evidence type="ECO:0000256" key="6">
    <source>
        <dbReference type="RuleBase" id="RU004432"/>
    </source>
</evidence>
<evidence type="ECO:0000256" key="3">
    <source>
        <dbReference type="ARBA" id="ARBA00022840"/>
    </source>
</evidence>
<dbReference type="RefSeq" id="WP_119311551.1">
    <property type="nucleotide sequence ID" value="NZ_CP034413.3"/>
</dbReference>
<dbReference type="Gene3D" id="1.10.8.60">
    <property type="match status" value="2"/>
</dbReference>
<dbReference type="PROSITE" id="PS00870">
    <property type="entry name" value="CLPAB_1"/>
    <property type="match status" value="1"/>
</dbReference>
<keyword evidence="12" id="KW-1185">Reference proteome</keyword>
<dbReference type="AlphaFoldDB" id="A0A4D7AGP8"/>
<dbReference type="GeneID" id="89521850"/>
<sequence length="820" mass="90853">MNENKFSPRAEEALRLSQEAAGELGHGYVGTEHLLLGLIREEEGVAHTVLTEAGLTDDMIVEIIKKSVGAGLPGSNPAQGLTPRAKRVVELAMEDSMRGGYNYVGTEHLLAGILREGNNMAVRILRTAGVDARHLYTALMQKLGEMPRSQAADPGRSGTSPAKEDNGKNKTLKEFTRDLTADARAGKLDPVIGRDGEIQRVIQILSRRTKNNPCLIGEPGVGKTAIAEGLARKIVMGDVPDEMLDKRLLSLDLSGMVAGTKYRGEFEERIKKLLEEVRKSGNVILFIDELHTIVGAGSAEGAVDAANIIKPALGRGEIQVIGATTLNEYRKYIEKDAALERRFQPVQVGEPSQEASLEILKGLREKYEKHHSLQITDEALEAAVKLSARYINDRFLPDKAIDLMDEAASRVRMETEEISPELKSLEEKIAALAKDKEAAIEKQDYETAAKLRDIEKDYQEQVEMEREKRRKNNTQHRPVNADDIAAVVAGWTGIPVTRLTEDEGTRLLHMEDTLHERVVGQDEAVKAVARAIRRGRVGLKDPKRPIGSFLFLGPTGVGKTELCKSLAEAMFGDENAMIRIDMSEYMERHTVSRLIGSPPGYVGHEEGGQLTEKVRRKPYSVVLFDEIEKAHEDVWNILLQLLDDGRITDSQGRTVDFKNTVIVMTSNIGARSLTAMGSKLGFSAEERDSDPDAEKKFETAREQVMAELRQTFRPEFLNRIDDIIVFRPLTEEDIREVARRMLKTVSARMETMGIHLDASDEAVAELAKEGFDPKYGARPLRRAIQSKVEDAVAEKMLDGTLKAGDTAKLTVENNRLCVSK</sequence>
<dbReference type="PRINTS" id="PR00300">
    <property type="entry name" value="CLPPROTEASEA"/>
</dbReference>
<dbReference type="Pfam" id="PF17871">
    <property type="entry name" value="AAA_lid_9"/>
    <property type="match status" value="1"/>
</dbReference>
<keyword evidence="11" id="KW-0378">Hydrolase</keyword>
<protein>
    <submittedName>
        <fullName evidence="11">ATP-dependent Clp protease ATP-binding subunit</fullName>
    </submittedName>
</protein>
<dbReference type="EMBL" id="CP034413">
    <property type="protein sequence ID" value="QCI58754.1"/>
    <property type="molecule type" value="Genomic_DNA"/>
</dbReference>
<dbReference type="SUPFAM" id="SSF81923">
    <property type="entry name" value="Double Clp-N motif"/>
    <property type="match status" value="1"/>
</dbReference>
<dbReference type="KEGG" id="obj:EIO64_05585"/>
<dbReference type="GO" id="GO:0008233">
    <property type="term" value="F:peptidase activity"/>
    <property type="evidence" value="ECO:0007669"/>
    <property type="project" value="UniProtKB-KW"/>
</dbReference>
<keyword evidence="2 6" id="KW-0547">Nucleotide-binding</keyword>
<keyword evidence="11" id="KW-0645">Protease</keyword>
<dbReference type="CDD" id="cd00009">
    <property type="entry name" value="AAA"/>
    <property type="match status" value="1"/>
</dbReference>
<evidence type="ECO:0000256" key="1">
    <source>
        <dbReference type="ARBA" id="ARBA00022737"/>
    </source>
</evidence>
<gene>
    <name evidence="11" type="ORF">EIO64_05585</name>
</gene>
<feature type="domain" description="UVR" evidence="9">
    <location>
        <begin position="426"/>
        <end position="461"/>
    </location>
</feature>
<dbReference type="Gene3D" id="3.40.50.300">
    <property type="entry name" value="P-loop containing nucleotide triphosphate hydrolases"/>
    <property type="match status" value="2"/>
</dbReference>
<dbReference type="Proteomes" id="UP000298642">
    <property type="component" value="Chromosome"/>
</dbReference>
<keyword evidence="3 6" id="KW-0067">ATP-binding</keyword>
<dbReference type="InterPro" id="IPR041546">
    <property type="entry name" value="ClpA/ClpB_AAA_lid"/>
</dbReference>
<dbReference type="CDD" id="cd19499">
    <property type="entry name" value="RecA-like_ClpB_Hsp104-like"/>
    <property type="match status" value="1"/>
</dbReference>
<reference evidence="12" key="1">
    <citation type="submission" date="2018-12" db="EMBL/GenBank/DDBJ databases">
        <title>Dusodibacter welbiota gen. nov., sp. nov., isolated from human faeces and emended description of the Oscillibacter genus.</title>
        <authorList>
            <person name="Le Roy T."/>
            <person name="Van der Smissen P."/>
            <person name="Delzenne N."/>
            <person name="Muccioli G."/>
            <person name="Collet J.F."/>
            <person name="Cani P.D."/>
        </authorList>
    </citation>
    <scope>NUCLEOTIDE SEQUENCE [LARGE SCALE GENOMIC DNA]</scope>
    <source>
        <strain evidence="12">J115</strain>
    </source>
</reference>
<dbReference type="PROSITE" id="PS50151">
    <property type="entry name" value="UVR"/>
    <property type="match status" value="1"/>
</dbReference>
<dbReference type="GO" id="GO:0006508">
    <property type="term" value="P:proteolysis"/>
    <property type="evidence" value="ECO:0007669"/>
    <property type="project" value="UniProtKB-KW"/>
</dbReference>
<evidence type="ECO:0000256" key="2">
    <source>
        <dbReference type="ARBA" id="ARBA00022741"/>
    </source>
</evidence>
<dbReference type="SMART" id="SM01086">
    <property type="entry name" value="ClpB_D2-small"/>
    <property type="match status" value="1"/>
</dbReference>
<dbReference type="Pfam" id="PF10431">
    <property type="entry name" value="ClpB_D2-small"/>
    <property type="match status" value="1"/>
</dbReference>
<keyword evidence="4 6" id="KW-0143">Chaperone</keyword>
<evidence type="ECO:0000313" key="11">
    <source>
        <dbReference type="EMBL" id="QCI58754.1"/>
    </source>
</evidence>
<dbReference type="PANTHER" id="PTHR11638:SF18">
    <property type="entry name" value="HEAT SHOCK PROTEIN 104"/>
    <property type="match status" value="1"/>
</dbReference>
<dbReference type="InterPro" id="IPR027417">
    <property type="entry name" value="P-loop_NTPase"/>
</dbReference>
<dbReference type="InterPro" id="IPR050130">
    <property type="entry name" value="ClpA_ClpB"/>
</dbReference>
<dbReference type="PANTHER" id="PTHR11638">
    <property type="entry name" value="ATP-DEPENDENT CLP PROTEASE"/>
    <property type="match status" value="1"/>
</dbReference>
<dbReference type="InterPro" id="IPR018368">
    <property type="entry name" value="ClpA/B_CS1"/>
</dbReference>
<dbReference type="InterPro" id="IPR019489">
    <property type="entry name" value="Clp_ATPase_C"/>
</dbReference>
<name>A0A4D7AGP8_9FIRM</name>
<dbReference type="InterPro" id="IPR003593">
    <property type="entry name" value="AAA+_ATPase"/>
</dbReference>
<feature type="domain" description="Clp R" evidence="10">
    <location>
        <begin position="1"/>
        <end position="145"/>
    </location>
</feature>
<evidence type="ECO:0000313" key="12">
    <source>
        <dbReference type="Proteomes" id="UP000298642"/>
    </source>
</evidence>
<dbReference type="SMART" id="SM00382">
    <property type="entry name" value="AAA"/>
    <property type="match status" value="2"/>
</dbReference>
<comment type="similarity">
    <text evidence="6">Belongs to the ClpA/ClpB family.</text>
</comment>
<feature type="region of interest" description="Disordered" evidence="8">
    <location>
        <begin position="146"/>
        <end position="171"/>
    </location>
</feature>
<dbReference type="Pfam" id="PF07724">
    <property type="entry name" value="AAA_2"/>
    <property type="match status" value="1"/>
</dbReference>
<proteinExistence type="inferred from homology"/>
<dbReference type="InterPro" id="IPR036628">
    <property type="entry name" value="Clp_N_dom_sf"/>
</dbReference>
<organism evidence="11 12">
    <name type="scientific">Dysosmobacter welbionis</name>
    <dbReference type="NCBI Taxonomy" id="2093857"/>
    <lineage>
        <taxon>Bacteria</taxon>
        <taxon>Bacillati</taxon>
        <taxon>Bacillota</taxon>
        <taxon>Clostridia</taxon>
        <taxon>Eubacteriales</taxon>
        <taxon>Oscillospiraceae</taxon>
        <taxon>Dysosmobacter</taxon>
    </lineage>
</organism>
<dbReference type="FunFam" id="3.40.50.300:FF:000010">
    <property type="entry name" value="Chaperone clpB 1, putative"/>
    <property type="match status" value="1"/>
</dbReference>
<evidence type="ECO:0000256" key="5">
    <source>
        <dbReference type="PROSITE-ProRule" id="PRU01251"/>
    </source>
</evidence>
<dbReference type="PROSITE" id="PS51903">
    <property type="entry name" value="CLP_R"/>
    <property type="match status" value="1"/>
</dbReference>
<evidence type="ECO:0000259" key="9">
    <source>
        <dbReference type="PROSITE" id="PS50151"/>
    </source>
</evidence>
<accession>A0A4D7AGP8</accession>
<dbReference type="Pfam" id="PF00004">
    <property type="entry name" value="AAA"/>
    <property type="match status" value="1"/>
</dbReference>
<dbReference type="GO" id="GO:0034605">
    <property type="term" value="P:cellular response to heat"/>
    <property type="evidence" value="ECO:0007669"/>
    <property type="project" value="TreeGrafter"/>
</dbReference>
<dbReference type="FunFam" id="3.40.50.300:FF:000025">
    <property type="entry name" value="ATP-dependent Clp protease subunit"/>
    <property type="match status" value="1"/>
</dbReference>
<dbReference type="Gene3D" id="4.10.860.10">
    <property type="entry name" value="UVR domain"/>
    <property type="match status" value="1"/>
</dbReference>
<feature type="coiled-coil region" evidence="7">
    <location>
        <begin position="422"/>
        <end position="468"/>
    </location>
</feature>
<dbReference type="InterPro" id="IPR028299">
    <property type="entry name" value="ClpA/B_CS2"/>
</dbReference>
<dbReference type="SUPFAM" id="SSF52540">
    <property type="entry name" value="P-loop containing nucleoside triphosphate hydrolases"/>
    <property type="match status" value="2"/>
</dbReference>
<keyword evidence="1 5" id="KW-0677">Repeat</keyword>
<dbReference type="InterPro" id="IPR001270">
    <property type="entry name" value="ClpA/B"/>
</dbReference>
<evidence type="ECO:0000256" key="4">
    <source>
        <dbReference type="ARBA" id="ARBA00023186"/>
    </source>
</evidence>
<dbReference type="GO" id="GO:0005737">
    <property type="term" value="C:cytoplasm"/>
    <property type="evidence" value="ECO:0007669"/>
    <property type="project" value="TreeGrafter"/>
</dbReference>
<dbReference type="InterPro" id="IPR001943">
    <property type="entry name" value="UVR_dom"/>
</dbReference>
<dbReference type="InterPro" id="IPR003959">
    <property type="entry name" value="ATPase_AAA_core"/>
</dbReference>